<organism evidence="2 3">
    <name type="scientific">Gilliamella apicola</name>
    <dbReference type="NCBI Taxonomy" id="1196095"/>
    <lineage>
        <taxon>Bacteria</taxon>
        <taxon>Pseudomonadati</taxon>
        <taxon>Pseudomonadota</taxon>
        <taxon>Gammaproteobacteria</taxon>
        <taxon>Orbales</taxon>
        <taxon>Orbaceae</taxon>
        <taxon>Gilliamella</taxon>
    </lineage>
</organism>
<dbReference type="AlphaFoldDB" id="A0A2V4DWX9"/>
<dbReference type="EMBL" id="QGLR01000013">
    <property type="protein sequence ID" value="PXZ05315.1"/>
    <property type="molecule type" value="Genomic_DNA"/>
</dbReference>
<name>A0A2V4DWX9_9GAMM</name>
<sequence length="230" mass="27361">MKYILIFITFIWLNSYLSTAIAANNPKSVNLEQKNQSSDPYSNKSKISNATIEKIKPLIKDWLDYYHLDIANFYTGNENSWPFDKNYRGIYTKGFESASDDVYIPQIYDYSPSKQKYISFLDIYPETQSDKYIFYGNSDCQEIYLIDRKNKTKRILLRLGLTQFLEAIFWLDEDHFIAVGYQEGESNDRYFMYIFSPDDKMADYYFDAKSEKLKPDYFYQNLNRRGVIID</sequence>
<protein>
    <submittedName>
        <fullName evidence="2">Uncharacterized protein</fullName>
    </submittedName>
</protein>
<feature type="signal peptide" evidence="1">
    <location>
        <begin position="1"/>
        <end position="22"/>
    </location>
</feature>
<evidence type="ECO:0000313" key="2">
    <source>
        <dbReference type="EMBL" id="PXZ05315.1"/>
    </source>
</evidence>
<evidence type="ECO:0000256" key="1">
    <source>
        <dbReference type="SAM" id="SignalP"/>
    </source>
</evidence>
<dbReference type="Proteomes" id="UP000247932">
    <property type="component" value="Unassembled WGS sequence"/>
</dbReference>
<proteinExistence type="predicted"/>
<reference evidence="2 3" key="1">
    <citation type="submission" date="2018-05" db="EMBL/GenBank/DDBJ databases">
        <title>Reference genomes for bee gut microbiota database.</title>
        <authorList>
            <person name="Ellegaard K.M."/>
        </authorList>
    </citation>
    <scope>NUCLEOTIDE SEQUENCE [LARGE SCALE GENOMIC DNA]</scope>
    <source>
        <strain evidence="2 3">ESL0182</strain>
    </source>
</reference>
<feature type="chain" id="PRO_5016134686" evidence="1">
    <location>
        <begin position="23"/>
        <end position="230"/>
    </location>
</feature>
<keyword evidence="1" id="KW-0732">Signal</keyword>
<dbReference type="RefSeq" id="WP_110434236.1">
    <property type="nucleotide sequence ID" value="NZ_QGLR01000013.1"/>
</dbReference>
<gene>
    <name evidence="2" type="ORF">DKK70_12060</name>
</gene>
<dbReference type="OrthoDB" id="1150926at2"/>
<accession>A0A2V4DWX9</accession>
<comment type="caution">
    <text evidence="2">The sequence shown here is derived from an EMBL/GenBank/DDBJ whole genome shotgun (WGS) entry which is preliminary data.</text>
</comment>
<keyword evidence="3" id="KW-1185">Reference proteome</keyword>
<evidence type="ECO:0000313" key="3">
    <source>
        <dbReference type="Proteomes" id="UP000247932"/>
    </source>
</evidence>